<comment type="caution">
    <text evidence="1">The sequence shown here is derived from an EMBL/GenBank/DDBJ whole genome shotgun (WGS) entry which is preliminary data.</text>
</comment>
<organism evidence="1 2">
    <name type="scientific">Bauhinia variegata</name>
    <name type="common">Purple orchid tree</name>
    <name type="synonym">Phanera variegata</name>
    <dbReference type="NCBI Taxonomy" id="167791"/>
    <lineage>
        <taxon>Eukaryota</taxon>
        <taxon>Viridiplantae</taxon>
        <taxon>Streptophyta</taxon>
        <taxon>Embryophyta</taxon>
        <taxon>Tracheophyta</taxon>
        <taxon>Spermatophyta</taxon>
        <taxon>Magnoliopsida</taxon>
        <taxon>eudicotyledons</taxon>
        <taxon>Gunneridae</taxon>
        <taxon>Pentapetalae</taxon>
        <taxon>rosids</taxon>
        <taxon>fabids</taxon>
        <taxon>Fabales</taxon>
        <taxon>Fabaceae</taxon>
        <taxon>Cercidoideae</taxon>
        <taxon>Cercideae</taxon>
        <taxon>Bauhiniinae</taxon>
        <taxon>Bauhinia</taxon>
    </lineage>
</organism>
<dbReference type="EMBL" id="CM039439">
    <property type="protein sequence ID" value="KAI4297628.1"/>
    <property type="molecule type" value="Genomic_DNA"/>
</dbReference>
<protein>
    <submittedName>
        <fullName evidence="1">Uncharacterized protein</fullName>
    </submittedName>
</protein>
<gene>
    <name evidence="1" type="ORF">L6164_037512</name>
</gene>
<sequence length="317" mass="36414">MTYDRELFKELDKTTISKVRIGNGALIDVKGKGTIAIEGQIGLKLISDVLYVHEINQNLLSVSQLMEKKAIRQLEVKEENEDVDDAPTRGTRPLSDIYQRCNVVVMEPARPSHKKAIGVKWVYRTKLNLDDSVNKYKARLVVKGYAQEFGVGFSETFAPVARLDTIRMLLALATQKGWVIHQMDVKSTFLNGYLEEEIFVEQPKGFVVQGKEEKIYQLKKACWLVRSPIPWDLQLSMVMKIGVAPSRIISRYLDGVETRLNRQMRNYDFPNLEGAIYLFNTSGKILAKVDAMELDDLKWQQAYCYVLDHHEYEPFCK</sequence>
<evidence type="ECO:0000313" key="2">
    <source>
        <dbReference type="Proteomes" id="UP000828941"/>
    </source>
</evidence>
<name>A0ACB9KKB3_BAUVA</name>
<reference evidence="1 2" key="1">
    <citation type="journal article" date="2022" name="DNA Res.">
        <title>Chromosomal-level genome assembly of the orchid tree Bauhinia variegata (Leguminosae; Cercidoideae) supports the allotetraploid origin hypothesis of Bauhinia.</title>
        <authorList>
            <person name="Zhong Y."/>
            <person name="Chen Y."/>
            <person name="Zheng D."/>
            <person name="Pang J."/>
            <person name="Liu Y."/>
            <person name="Luo S."/>
            <person name="Meng S."/>
            <person name="Qian L."/>
            <person name="Wei D."/>
            <person name="Dai S."/>
            <person name="Zhou R."/>
        </authorList>
    </citation>
    <scope>NUCLEOTIDE SEQUENCE [LARGE SCALE GENOMIC DNA]</scope>
    <source>
        <strain evidence="1">BV-YZ2020</strain>
    </source>
</reference>
<dbReference type="Proteomes" id="UP000828941">
    <property type="component" value="Chromosome 14"/>
</dbReference>
<proteinExistence type="predicted"/>
<accession>A0ACB9KKB3</accession>
<keyword evidence="2" id="KW-1185">Reference proteome</keyword>
<evidence type="ECO:0000313" key="1">
    <source>
        <dbReference type="EMBL" id="KAI4297628.1"/>
    </source>
</evidence>